<keyword evidence="3" id="KW-0677">Repeat</keyword>
<evidence type="ECO:0000256" key="5">
    <source>
        <dbReference type="ARBA" id="ARBA00023121"/>
    </source>
</evidence>
<dbReference type="SMART" id="SM00320">
    <property type="entry name" value="WD40"/>
    <property type="match status" value="3"/>
</dbReference>
<dbReference type="PANTHER" id="PTHR11227">
    <property type="entry name" value="WD-REPEAT PROTEIN INTERACTING WITH PHOSPHOINOSIDES WIPI -RELATED"/>
    <property type="match status" value="1"/>
</dbReference>
<dbReference type="InterPro" id="IPR001680">
    <property type="entry name" value="WD40_rpt"/>
</dbReference>
<dbReference type="SUPFAM" id="SSF50978">
    <property type="entry name" value="WD40 repeat-like"/>
    <property type="match status" value="1"/>
</dbReference>
<keyword evidence="10" id="KW-1185">Reference proteome</keyword>
<dbReference type="EMBL" id="JAEAOA010001877">
    <property type="protein sequence ID" value="KAK3593297.1"/>
    <property type="molecule type" value="Genomic_DNA"/>
</dbReference>
<accession>A0AAE0VXX6</accession>
<comment type="caution">
    <text evidence="9">The sequence shown here is derived from an EMBL/GenBank/DDBJ whole genome shotgun (WGS) entry which is preliminary data.</text>
</comment>
<gene>
    <name evidence="9" type="ORF">CHS0354_031357</name>
</gene>
<dbReference type="Gene3D" id="2.130.10.10">
    <property type="entry name" value="YVTN repeat-like/Quinoprotein amine dehydrogenase"/>
    <property type="match status" value="1"/>
</dbReference>
<dbReference type="GO" id="GO:0012505">
    <property type="term" value="C:endomembrane system"/>
    <property type="evidence" value="ECO:0007669"/>
    <property type="project" value="UniProtKB-SubCell"/>
</dbReference>
<evidence type="ECO:0000256" key="2">
    <source>
        <dbReference type="ARBA" id="ARBA00022574"/>
    </source>
</evidence>
<keyword evidence="2" id="KW-0853">WD repeat</keyword>
<dbReference type="InterPro" id="IPR048720">
    <property type="entry name" value="PROPPIN"/>
</dbReference>
<dbReference type="GO" id="GO:0034497">
    <property type="term" value="P:protein localization to phagophore assembly site"/>
    <property type="evidence" value="ECO:0007669"/>
    <property type="project" value="UniProtKB-ARBA"/>
</dbReference>
<name>A0AAE0VXX6_9BIVA</name>
<proteinExistence type="inferred from homology"/>
<dbReference type="FunFam" id="2.130.10.10:FF:000145">
    <property type="entry name" value="WD repeat domain phosphoinositide-interacting protein 2"/>
    <property type="match status" value="1"/>
</dbReference>
<protein>
    <recommendedName>
        <fullName evidence="11">WD repeat domain phosphoinositide-interacting protein 2</fullName>
    </recommendedName>
</protein>
<sequence length="445" mass="49490">MNLAGQAEDHASELLVLNFNQDYTSLAAGTKKGYKLYSFNSVEKLEQIYDNESSDIYLVERLFASSLVAVVSITNPRKLTVCHFKKGTEICNYSYTNSIIGIKLNRQRLVVCLEGSLFIHNIRDMMVLHIIRDTPYNPHGLCALSISNDNSFMAYPGSTQVGEVQIFDTINLRAVTMIAAHDNPLAALSFNSQATKLATASEKGTVIRVFSIPEGQKLFEFRRGVKRCVNIFSLAFSLDSMYLSASSNTETVHIFKLEIPKERPVEETQGWMGYLGQALKTSANYLPAQVTDMLNQGRSFATARLPNYGFKNVCAITPVQKVLRLVVASLDGYLYIYNIDPNEGGECMLLRQHRLDGKDIEGLESPLGLEQDKPLTQQISASLTYAYSVKQTDATPQGTPPPSDSQPYEEFDEVAEGGDDGKSDDLSSLRLDDDEEFPPMIHKIE</sequence>
<keyword evidence="6" id="KW-0472">Membrane</keyword>
<organism evidence="9 10">
    <name type="scientific">Potamilus streckersoni</name>
    <dbReference type="NCBI Taxonomy" id="2493646"/>
    <lineage>
        <taxon>Eukaryota</taxon>
        <taxon>Metazoa</taxon>
        <taxon>Spiralia</taxon>
        <taxon>Lophotrochozoa</taxon>
        <taxon>Mollusca</taxon>
        <taxon>Bivalvia</taxon>
        <taxon>Autobranchia</taxon>
        <taxon>Heteroconchia</taxon>
        <taxon>Palaeoheterodonta</taxon>
        <taxon>Unionida</taxon>
        <taxon>Unionoidea</taxon>
        <taxon>Unionidae</taxon>
        <taxon>Ambleminae</taxon>
        <taxon>Lampsilini</taxon>
        <taxon>Potamilus</taxon>
    </lineage>
</organism>
<dbReference type="AlphaFoldDB" id="A0AAE0VXX6"/>
<dbReference type="GO" id="GO:0006950">
    <property type="term" value="P:response to stress"/>
    <property type="evidence" value="ECO:0007669"/>
    <property type="project" value="UniProtKB-ARBA"/>
</dbReference>
<feature type="compositionally biased region" description="Basic and acidic residues" evidence="8">
    <location>
        <begin position="419"/>
        <end position="431"/>
    </location>
</feature>
<evidence type="ECO:0000256" key="4">
    <source>
        <dbReference type="ARBA" id="ARBA00023006"/>
    </source>
</evidence>
<evidence type="ECO:0000256" key="7">
    <source>
        <dbReference type="ARBA" id="ARBA00025740"/>
    </source>
</evidence>
<evidence type="ECO:0008006" key="11">
    <source>
        <dbReference type="Google" id="ProtNLM"/>
    </source>
</evidence>
<comment type="subcellular location">
    <subcellularLocation>
        <location evidence="1">Endomembrane system</location>
        <topology evidence="1">Peripheral membrane protein</topology>
    </subcellularLocation>
</comment>
<feature type="compositionally biased region" description="Acidic residues" evidence="8">
    <location>
        <begin position="407"/>
        <end position="418"/>
    </location>
</feature>
<dbReference type="GO" id="GO:0032266">
    <property type="term" value="F:phosphatidylinositol-3-phosphate binding"/>
    <property type="evidence" value="ECO:0007669"/>
    <property type="project" value="UniProtKB-ARBA"/>
</dbReference>
<keyword evidence="4" id="KW-0072">Autophagy</keyword>
<keyword evidence="5" id="KW-0446">Lipid-binding</keyword>
<reference evidence="9" key="3">
    <citation type="submission" date="2023-05" db="EMBL/GenBank/DDBJ databases">
        <authorList>
            <person name="Smith C.H."/>
        </authorList>
    </citation>
    <scope>NUCLEOTIDE SEQUENCE</scope>
    <source>
        <strain evidence="9">CHS0354</strain>
        <tissue evidence="9">Mantle</tissue>
    </source>
</reference>
<evidence type="ECO:0000256" key="3">
    <source>
        <dbReference type="ARBA" id="ARBA00022737"/>
    </source>
</evidence>
<evidence type="ECO:0000256" key="6">
    <source>
        <dbReference type="ARBA" id="ARBA00023136"/>
    </source>
</evidence>
<feature type="region of interest" description="Disordered" evidence="8">
    <location>
        <begin position="390"/>
        <end position="445"/>
    </location>
</feature>
<reference evidence="9" key="1">
    <citation type="journal article" date="2021" name="Genome Biol. Evol.">
        <title>A High-Quality Reference Genome for a Parasitic Bivalve with Doubly Uniparental Inheritance (Bivalvia: Unionida).</title>
        <authorList>
            <person name="Smith C.H."/>
        </authorList>
    </citation>
    <scope>NUCLEOTIDE SEQUENCE</scope>
    <source>
        <strain evidence="9">CHS0354</strain>
    </source>
</reference>
<evidence type="ECO:0000256" key="8">
    <source>
        <dbReference type="SAM" id="MobiDB-lite"/>
    </source>
</evidence>
<dbReference type="GO" id="GO:0000407">
    <property type="term" value="C:phagophore assembly site"/>
    <property type="evidence" value="ECO:0007669"/>
    <property type="project" value="UniProtKB-ARBA"/>
</dbReference>
<comment type="similarity">
    <text evidence="7">Belongs to the WD repeat PROPPIN family.</text>
</comment>
<dbReference type="Proteomes" id="UP001195483">
    <property type="component" value="Unassembled WGS sequence"/>
</dbReference>
<dbReference type="InterPro" id="IPR036322">
    <property type="entry name" value="WD40_repeat_dom_sf"/>
</dbReference>
<evidence type="ECO:0000256" key="1">
    <source>
        <dbReference type="ARBA" id="ARBA00004184"/>
    </source>
</evidence>
<evidence type="ECO:0000313" key="10">
    <source>
        <dbReference type="Proteomes" id="UP001195483"/>
    </source>
</evidence>
<dbReference type="Pfam" id="PF21032">
    <property type="entry name" value="PROPPIN"/>
    <property type="match status" value="1"/>
</dbReference>
<evidence type="ECO:0000313" key="9">
    <source>
        <dbReference type="EMBL" id="KAK3593297.1"/>
    </source>
</evidence>
<reference evidence="9" key="2">
    <citation type="journal article" date="2021" name="Genome Biol. Evol.">
        <title>Developing a high-quality reference genome for a parasitic bivalve with doubly uniparental inheritance (Bivalvia: Unionida).</title>
        <authorList>
            <person name="Smith C.H."/>
        </authorList>
    </citation>
    <scope>NUCLEOTIDE SEQUENCE</scope>
    <source>
        <strain evidence="9">CHS0354</strain>
        <tissue evidence="9">Mantle</tissue>
    </source>
</reference>
<dbReference type="InterPro" id="IPR015943">
    <property type="entry name" value="WD40/YVTN_repeat-like_dom_sf"/>
</dbReference>